<evidence type="ECO:0000256" key="3">
    <source>
        <dbReference type="ARBA" id="ARBA00022801"/>
    </source>
</evidence>
<dbReference type="GO" id="GO:0000209">
    <property type="term" value="P:protein polyubiquitination"/>
    <property type="evidence" value="ECO:0007669"/>
    <property type="project" value="TreeGrafter"/>
</dbReference>
<evidence type="ECO:0000313" key="8">
    <source>
        <dbReference type="EMBL" id="PAA58960.1"/>
    </source>
</evidence>
<dbReference type="SMART" id="SM00490">
    <property type="entry name" value="HELICc"/>
    <property type="match status" value="1"/>
</dbReference>
<dbReference type="InterPro" id="IPR049730">
    <property type="entry name" value="SNF2/RAD54-like_C"/>
</dbReference>
<dbReference type="Pfam" id="PF00176">
    <property type="entry name" value="SNF2-rel_dom"/>
    <property type="match status" value="1"/>
</dbReference>
<dbReference type="Pfam" id="PF21325">
    <property type="entry name" value="SHPRH_helical-1st"/>
    <property type="match status" value="1"/>
</dbReference>
<protein>
    <recommendedName>
        <fullName evidence="10">RING-type domain-containing protein</fullName>
    </recommendedName>
</protein>
<dbReference type="GO" id="GO:0061630">
    <property type="term" value="F:ubiquitin protein ligase activity"/>
    <property type="evidence" value="ECO:0007669"/>
    <property type="project" value="TreeGrafter"/>
</dbReference>
<dbReference type="PANTHER" id="PTHR45865">
    <property type="entry name" value="E3 UBIQUITIN-PROTEIN LIGASE SHPRH FAMILY MEMBER"/>
    <property type="match status" value="1"/>
</dbReference>
<dbReference type="GO" id="GO:0008270">
    <property type="term" value="F:zinc ion binding"/>
    <property type="evidence" value="ECO:0007669"/>
    <property type="project" value="UniProtKB-KW"/>
</dbReference>
<dbReference type="InterPro" id="IPR011011">
    <property type="entry name" value="Znf_FYVE_PHD"/>
</dbReference>
<dbReference type="SMART" id="SM00249">
    <property type="entry name" value="PHD"/>
    <property type="match status" value="2"/>
</dbReference>
<sequence length="1538" mass="171249">MKRKQSQPVRLVLAEQSSRSWQCSWLASSTSITDEVTDSQPVVKRQKLIGRKGANDPLSLIKKSANSTVKLHWLPTVEDGDHQAALATVLVDEILPASNSPLTRAELMPMLIKNSTADTVHDELVDSGLEACLLFSCEQVFLHVRLSSRSHSNQSSREAVYLLSDQSGKLGCLNCPSKLCLTARQQNLLDCLTDLASSGKTSLSKPLIIVACLRVERLLAASSSSRHRLGDDPADWPTSRGVWCRRLAHLVQLDWGLTDRSVQPVPASSGRENLMLFFDQVMDNNLGRSGSSEALISWYHTQSELVAMDKLGMHSQLRPYQRMALAWAARRELEPQLATGIVGGLLREAYREIQLPTAKAAYATKDPTVMSSSTSTTAVYYSPYHNHFVLRLPAWEKHSTEELGANSIARGGILADEMGLGKTVEMIALILAHPPPSPPANEDCTNIIDREDAEQLESKSPIGRQLYCLCNNAEVIGMNYGRRQRTNPIILLDYVVCDSCGDVQHRRCVGLAASSNLRRQSERGYLCPVCLLRQPPVPGRATLFVVPPILLEQVKLEFVRHTARPDFNLTVYSGIEHGYVQPMDLAQSDVVVTTYGVLQRESRFVLTDLIDEKHQRQRRYNRSARYPGHISPLTCVHWWRIVLDEAQTICSSNTQLAGMTNRLSAVNRWCVTGTPVQTGLSDLHGLFQFLGAPVAQCSRWFKHLLLYPYQAGSYQPLVEFTASLLWRQTKSRVADQIGIPPLTERVYRLSFSGIESLYYRLRMESERSAWRRTLDRLALPRSLRLDEINRALLKQLLGPLSCMRQACDFPALMRSVRVHHQGTATAAVAAAAAAAATGGTAAGGQMNFPPSAYVGVGEYMTMDEVLDSLIQKTRISLKEEHRRWLMAVNGLAAIAFNVDNCPTTAAQLYREALDSIAYHCEFVKTDSAQELHAIHWLHEVLELDKAKQLPRAVSDDSLPQRETVLRDRMVANQQSVVAQARSKANLVSENIAAEESRLALNEDWLVDLLHRHWPNSTSALADSLTDLLCYDNSRLAGQLRACSTPAGVGMALHSELDRLKSTRAKLTAAMAEIEGDWTEQQFREYVMHCLRRAEGLDSCRWCSCEQLFNEYKKAVFLPAGFVEDKRLPPLIDSLLSRLVRFVQNDPAAIADLTSQLNSLKLMRREYNLLHDLWIELGQLQSVKDEIDQALTRLRLLQPGEQTDAMTKNFVHSRLEFDEKKQRYLADKAICSATRARELGRLKYLINVKADRAAKAAAESAASAAADRGSEQEDCPVCRRSLPSRWHVLGCAHQLCLNCLRRLLKCNRLVCPVCRQTSLQSDIKTVFSRPNLSSQHHQSSSTPDSHSDSLSQFDCYGDYSTKVSGIVRCLKSIEASEPGAKVLVFSSFPAMLELLRSALIINGIPHAFVMDSRTRDSGIEKFKSEARLTVLLLSINYGANGLNLIEANHVLLAEPQLNPAQELQAIGRIDRIGQTKPTCVHRFLVSNTIEEALWSAVRTSNDSSTIANAASQSCNLTVDQLTELLCPSPDADTDDIMEA</sequence>
<name>A0A267EBL1_9PLAT</name>
<evidence type="ECO:0008006" key="10">
    <source>
        <dbReference type="Google" id="ProtNLM"/>
    </source>
</evidence>
<dbReference type="InterPro" id="IPR014001">
    <property type="entry name" value="Helicase_ATP-bd"/>
</dbReference>
<dbReference type="Proteomes" id="UP000215902">
    <property type="component" value="Unassembled WGS sequence"/>
</dbReference>
<dbReference type="PROSITE" id="PS51194">
    <property type="entry name" value="HELICASE_CTER"/>
    <property type="match status" value="1"/>
</dbReference>
<dbReference type="CDD" id="cd18793">
    <property type="entry name" value="SF2_C_SNF"/>
    <property type="match status" value="1"/>
</dbReference>
<evidence type="ECO:0000256" key="4">
    <source>
        <dbReference type="ARBA" id="ARBA00022833"/>
    </source>
</evidence>
<keyword evidence="1" id="KW-0479">Metal-binding</keyword>
<reference evidence="8 9" key="1">
    <citation type="submission" date="2017-06" db="EMBL/GenBank/DDBJ databases">
        <title>A platform for efficient transgenesis in Macrostomum lignano, a flatworm model organism for stem cell research.</title>
        <authorList>
            <person name="Berezikov E."/>
        </authorList>
    </citation>
    <scope>NUCLEOTIDE SEQUENCE [LARGE SCALE GENOMIC DNA]</scope>
    <source>
        <strain evidence="8">DV1</strain>
        <tissue evidence="8">Whole organism</tissue>
    </source>
</reference>
<dbReference type="InterPro" id="IPR017907">
    <property type="entry name" value="Znf_RING_CS"/>
</dbReference>
<evidence type="ECO:0000313" key="9">
    <source>
        <dbReference type="Proteomes" id="UP000215902"/>
    </source>
</evidence>
<keyword evidence="2 5" id="KW-0863">Zinc-finger</keyword>
<dbReference type="PROSITE" id="PS00518">
    <property type="entry name" value="ZF_RING_1"/>
    <property type="match status" value="1"/>
</dbReference>
<dbReference type="EMBL" id="NIVC01002314">
    <property type="protein sequence ID" value="PAA58960.1"/>
    <property type="molecule type" value="Genomic_DNA"/>
</dbReference>
<evidence type="ECO:0000256" key="1">
    <source>
        <dbReference type="ARBA" id="ARBA00022723"/>
    </source>
</evidence>
<dbReference type="STRING" id="282301.A0A267EBL1"/>
<dbReference type="OrthoDB" id="423559at2759"/>
<dbReference type="InterPro" id="IPR000330">
    <property type="entry name" value="SNF2_N"/>
</dbReference>
<evidence type="ECO:0000259" key="6">
    <source>
        <dbReference type="PROSITE" id="PS50089"/>
    </source>
</evidence>
<evidence type="ECO:0000256" key="5">
    <source>
        <dbReference type="PROSITE-ProRule" id="PRU00175"/>
    </source>
</evidence>
<dbReference type="InterPro" id="IPR001650">
    <property type="entry name" value="Helicase_C-like"/>
</dbReference>
<dbReference type="Gene3D" id="3.40.50.10810">
    <property type="entry name" value="Tandem AAA-ATPase domain"/>
    <property type="match status" value="2"/>
</dbReference>
<dbReference type="GO" id="GO:0005524">
    <property type="term" value="F:ATP binding"/>
    <property type="evidence" value="ECO:0007669"/>
    <property type="project" value="InterPro"/>
</dbReference>
<dbReference type="InterPro" id="IPR048686">
    <property type="entry name" value="SHPRH_helical_1st"/>
</dbReference>
<keyword evidence="4" id="KW-0862">Zinc</keyword>
<evidence type="ECO:0000259" key="7">
    <source>
        <dbReference type="PROSITE" id="PS51194"/>
    </source>
</evidence>
<dbReference type="SMART" id="SM00487">
    <property type="entry name" value="DEXDc"/>
    <property type="match status" value="1"/>
</dbReference>
<dbReference type="GO" id="GO:0016787">
    <property type="term" value="F:hydrolase activity"/>
    <property type="evidence" value="ECO:0007669"/>
    <property type="project" value="UniProtKB-KW"/>
</dbReference>
<dbReference type="InterPro" id="IPR001965">
    <property type="entry name" value="Znf_PHD"/>
</dbReference>
<proteinExistence type="predicted"/>
<dbReference type="Pfam" id="PF00271">
    <property type="entry name" value="Helicase_C"/>
    <property type="match status" value="1"/>
</dbReference>
<keyword evidence="3" id="KW-0378">Hydrolase</keyword>
<dbReference type="InterPro" id="IPR038718">
    <property type="entry name" value="SNF2-like_sf"/>
</dbReference>
<dbReference type="GO" id="GO:0006974">
    <property type="term" value="P:DNA damage response"/>
    <property type="evidence" value="ECO:0007669"/>
    <property type="project" value="TreeGrafter"/>
</dbReference>
<feature type="domain" description="Helicase C-terminal" evidence="7">
    <location>
        <begin position="1364"/>
        <end position="1521"/>
    </location>
</feature>
<organism evidence="8 9">
    <name type="scientific">Macrostomum lignano</name>
    <dbReference type="NCBI Taxonomy" id="282301"/>
    <lineage>
        <taxon>Eukaryota</taxon>
        <taxon>Metazoa</taxon>
        <taxon>Spiralia</taxon>
        <taxon>Lophotrochozoa</taxon>
        <taxon>Platyhelminthes</taxon>
        <taxon>Rhabditophora</taxon>
        <taxon>Macrostomorpha</taxon>
        <taxon>Macrostomida</taxon>
        <taxon>Macrostomidae</taxon>
        <taxon>Macrostomum</taxon>
    </lineage>
</organism>
<dbReference type="Gene3D" id="3.40.50.300">
    <property type="entry name" value="P-loop containing nucleotide triphosphate hydrolases"/>
    <property type="match status" value="1"/>
</dbReference>
<dbReference type="SUPFAM" id="SSF57850">
    <property type="entry name" value="RING/U-box"/>
    <property type="match status" value="1"/>
</dbReference>
<dbReference type="SUPFAM" id="SSF52540">
    <property type="entry name" value="P-loop containing nucleoside triphosphate hydrolases"/>
    <property type="match status" value="2"/>
</dbReference>
<dbReference type="GO" id="GO:0005634">
    <property type="term" value="C:nucleus"/>
    <property type="evidence" value="ECO:0007669"/>
    <property type="project" value="TreeGrafter"/>
</dbReference>
<dbReference type="Gene3D" id="3.30.40.10">
    <property type="entry name" value="Zinc/RING finger domain, C3HC4 (zinc finger)"/>
    <property type="match status" value="2"/>
</dbReference>
<gene>
    <name evidence="8" type="ORF">BOX15_Mlig002575g1</name>
</gene>
<dbReference type="SUPFAM" id="SSF57903">
    <property type="entry name" value="FYVE/PHD zinc finger"/>
    <property type="match status" value="1"/>
</dbReference>
<dbReference type="InterPro" id="IPR052583">
    <property type="entry name" value="ATP-helicase/E3_Ub-Ligase"/>
</dbReference>
<dbReference type="InterPro" id="IPR001841">
    <property type="entry name" value="Znf_RING"/>
</dbReference>
<evidence type="ECO:0000256" key="2">
    <source>
        <dbReference type="ARBA" id="ARBA00022771"/>
    </source>
</evidence>
<dbReference type="InterPro" id="IPR013083">
    <property type="entry name" value="Znf_RING/FYVE/PHD"/>
</dbReference>
<comment type="caution">
    <text evidence="8">The sequence shown here is derived from an EMBL/GenBank/DDBJ whole genome shotgun (WGS) entry which is preliminary data.</text>
</comment>
<dbReference type="InterPro" id="IPR027417">
    <property type="entry name" value="P-loop_NTPase"/>
</dbReference>
<keyword evidence="9" id="KW-1185">Reference proteome</keyword>
<accession>A0A267EBL1</accession>
<dbReference type="PANTHER" id="PTHR45865:SF1">
    <property type="entry name" value="E3 UBIQUITIN-PROTEIN LIGASE SHPRH"/>
    <property type="match status" value="1"/>
</dbReference>
<feature type="domain" description="RING-type" evidence="6">
    <location>
        <begin position="1274"/>
        <end position="1314"/>
    </location>
</feature>
<dbReference type="PROSITE" id="PS50089">
    <property type="entry name" value="ZF_RING_2"/>
    <property type="match status" value="1"/>
</dbReference>